<dbReference type="SUPFAM" id="SSF52279">
    <property type="entry name" value="Beta-D-glucan exohydrolase, C-terminal domain"/>
    <property type="match status" value="1"/>
</dbReference>
<accession>A0A2R4CDP2</accession>
<dbReference type="GO" id="GO:0005975">
    <property type="term" value="P:carbohydrate metabolic process"/>
    <property type="evidence" value="ECO:0007669"/>
    <property type="project" value="InterPro"/>
</dbReference>
<feature type="signal peptide" evidence="3">
    <location>
        <begin position="1"/>
        <end position="23"/>
    </location>
</feature>
<organism evidence="5 6">
    <name type="scientific">Pseudoduganella armeniaca</name>
    <dbReference type="NCBI Taxonomy" id="2072590"/>
    <lineage>
        <taxon>Bacteria</taxon>
        <taxon>Pseudomonadati</taxon>
        <taxon>Pseudomonadota</taxon>
        <taxon>Betaproteobacteria</taxon>
        <taxon>Burkholderiales</taxon>
        <taxon>Oxalobacteraceae</taxon>
        <taxon>Telluria group</taxon>
        <taxon>Pseudoduganella</taxon>
    </lineage>
</organism>
<dbReference type="PANTHER" id="PTHR42715:SF10">
    <property type="entry name" value="BETA-GLUCOSIDASE"/>
    <property type="match status" value="1"/>
</dbReference>
<keyword evidence="3" id="KW-0732">Signal</keyword>
<dbReference type="InterPro" id="IPR036881">
    <property type="entry name" value="Glyco_hydro_3_C_sf"/>
</dbReference>
<dbReference type="PANTHER" id="PTHR42715">
    <property type="entry name" value="BETA-GLUCOSIDASE"/>
    <property type="match status" value="1"/>
</dbReference>
<dbReference type="Pfam" id="PF00933">
    <property type="entry name" value="Glyco_hydro_3"/>
    <property type="match status" value="1"/>
</dbReference>
<dbReference type="KEGG" id="masz:C9I28_20655"/>
<evidence type="ECO:0000313" key="6">
    <source>
        <dbReference type="Proteomes" id="UP000240505"/>
    </source>
</evidence>
<dbReference type="Pfam" id="PF01915">
    <property type="entry name" value="Glyco_hydro_3_C"/>
    <property type="match status" value="1"/>
</dbReference>
<keyword evidence="2 5" id="KW-0378">Hydrolase</keyword>
<dbReference type="GO" id="GO:0004553">
    <property type="term" value="F:hydrolase activity, hydrolyzing O-glycosyl compounds"/>
    <property type="evidence" value="ECO:0007669"/>
    <property type="project" value="InterPro"/>
</dbReference>
<reference evidence="5 6" key="1">
    <citation type="submission" date="2018-03" db="EMBL/GenBank/DDBJ databases">
        <title>Massilia armeniaca sp. nov., isolated from desert soil.</title>
        <authorList>
            <person name="Huang H."/>
            <person name="Ren M."/>
        </authorList>
    </citation>
    <scope>NUCLEOTIDE SEQUENCE [LARGE SCALE GENOMIC DNA]</scope>
    <source>
        <strain evidence="5 6">ZMN-3</strain>
    </source>
</reference>
<dbReference type="InterPro" id="IPR017853">
    <property type="entry name" value="GH"/>
</dbReference>
<feature type="domain" description="Fibronectin type III-like" evidence="4">
    <location>
        <begin position="654"/>
        <end position="723"/>
    </location>
</feature>
<dbReference type="Proteomes" id="UP000240505">
    <property type="component" value="Chromosome"/>
</dbReference>
<evidence type="ECO:0000256" key="2">
    <source>
        <dbReference type="ARBA" id="ARBA00022801"/>
    </source>
</evidence>
<comment type="similarity">
    <text evidence="1">Belongs to the glycosyl hydrolase 3 family.</text>
</comment>
<dbReference type="InterPro" id="IPR013783">
    <property type="entry name" value="Ig-like_fold"/>
</dbReference>
<protein>
    <submittedName>
        <fullName evidence="5">Glycosyl hydrolase</fullName>
    </submittedName>
</protein>
<dbReference type="InterPro" id="IPR036962">
    <property type="entry name" value="Glyco_hydro_3_N_sf"/>
</dbReference>
<name>A0A2R4CDP2_9BURK</name>
<dbReference type="InterPro" id="IPR002772">
    <property type="entry name" value="Glyco_hydro_3_C"/>
</dbReference>
<dbReference type="Gene3D" id="2.60.40.10">
    <property type="entry name" value="Immunoglobulins"/>
    <property type="match status" value="1"/>
</dbReference>
<dbReference type="InterPro" id="IPR001764">
    <property type="entry name" value="Glyco_hydro_3_N"/>
</dbReference>
<dbReference type="RefSeq" id="WP_107143114.1">
    <property type="nucleotide sequence ID" value="NZ_CP028324.1"/>
</dbReference>
<dbReference type="Pfam" id="PF14310">
    <property type="entry name" value="Fn3-like"/>
    <property type="match status" value="1"/>
</dbReference>
<dbReference type="Gene3D" id="3.40.50.1700">
    <property type="entry name" value="Glycoside hydrolase family 3 C-terminal domain"/>
    <property type="match status" value="1"/>
</dbReference>
<dbReference type="PRINTS" id="PR00133">
    <property type="entry name" value="GLHYDRLASE3"/>
</dbReference>
<dbReference type="EMBL" id="CP028324">
    <property type="protein sequence ID" value="AVR97774.1"/>
    <property type="molecule type" value="Genomic_DNA"/>
</dbReference>
<proteinExistence type="inferred from homology"/>
<evidence type="ECO:0000256" key="1">
    <source>
        <dbReference type="ARBA" id="ARBA00005336"/>
    </source>
</evidence>
<evidence type="ECO:0000313" key="5">
    <source>
        <dbReference type="EMBL" id="AVR97774.1"/>
    </source>
</evidence>
<dbReference type="AlphaFoldDB" id="A0A2R4CDP2"/>
<dbReference type="SUPFAM" id="SSF51445">
    <property type="entry name" value="(Trans)glycosidases"/>
    <property type="match status" value="1"/>
</dbReference>
<sequence length="754" mass="80366">MRTPLQSMARIALLALAAWPALAAVADAGDAPVQRPWLDRSLDPDRRAALALQAMTQQEKLNWAYGYFGADHAGSKSKKIAAALPFSAGYIPGIPRLGLPALFETDAGIGVATQYTTTPRERTALPAGIATAATWNRRLAYEGGRMIGAEARASGFNVMLAGGVNLLREPRNGRNFEYAGEDPLHAGLMVAEQVKGIESNHVIATLKHFAVNAQETGRFQLDARIDPAAARMSDLLAFQIALEGSDAGAFMCAYNRVNGPYACESPWLLDEVLKRDWGFKGYVMSDWGATHSTVPAANAGLDQQSGAEFDKSNYFGAALAEAAENGHVPARRLDDLAHRVLRTMFAKGVVDHPVKEGGAIDFDAHASVTQADAEEGIVLLKNERQLLPLRAGTKIAIIGGHADVGVLAGGGSSLVYPVGGNAVPGLLPATWPGPVMYYPSSPLKAMQARAGTGSVTYDDGTDPARAASVAANADVVLVFATQWVGEALDANSLALPDRQDELIAAVAAANPRTAVVLENSGPVLMPWLDRVAAVVEAWYPGTRGGEAIARVLFGEVNPSGRLPATFPRSERQLPRPRLDGDPAKPDLRFTVDYHEGAAVGYKWFDLKGHQPLFPFGYGLSYTSFGYGGLAARVVDGKVRVRFQVTNTGQAAGKDVPQVYVAPVGTRWEAPKRLAGWDKVDLAPGATREVELTIDPRLFGIMRGNAKTWHVAAGSYKVLLARHAGDTQPRSITINLPARVLNLAGQPTTTNKGQR</sequence>
<dbReference type="Gene3D" id="3.20.20.300">
    <property type="entry name" value="Glycoside hydrolase, family 3, N-terminal domain"/>
    <property type="match status" value="1"/>
</dbReference>
<keyword evidence="6" id="KW-1185">Reference proteome</keyword>
<dbReference type="OrthoDB" id="8864425at2"/>
<dbReference type="InterPro" id="IPR026891">
    <property type="entry name" value="Fn3-like"/>
</dbReference>
<dbReference type="SMART" id="SM01217">
    <property type="entry name" value="Fn3_like"/>
    <property type="match status" value="1"/>
</dbReference>
<gene>
    <name evidence="5" type="ORF">C9I28_20655</name>
</gene>
<evidence type="ECO:0000259" key="4">
    <source>
        <dbReference type="SMART" id="SM01217"/>
    </source>
</evidence>
<feature type="chain" id="PRO_5015360902" evidence="3">
    <location>
        <begin position="24"/>
        <end position="754"/>
    </location>
</feature>
<dbReference type="InterPro" id="IPR050288">
    <property type="entry name" value="Cellulose_deg_GH3"/>
</dbReference>
<evidence type="ECO:0000256" key="3">
    <source>
        <dbReference type="SAM" id="SignalP"/>
    </source>
</evidence>